<protein>
    <submittedName>
        <fullName evidence="3">Peptidase M23-like protein</fullName>
    </submittedName>
</protein>
<gene>
    <name evidence="3" type="ORF">LX78_02721</name>
</gene>
<dbReference type="PANTHER" id="PTHR21666">
    <property type="entry name" value="PEPTIDASE-RELATED"/>
    <property type="match status" value="1"/>
</dbReference>
<dbReference type="Proteomes" id="UP000245430">
    <property type="component" value="Unassembled WGS sequence"/>
</dbReference>
<dbReference type="SUPFAM" id="SSF51261">
    <property type="entry name" value="Duplicated hybrid motif"/>
    <property type="match status" value="1"/>
</dbReference>
<dbReference type="EMBL" id="QGGP01000009">
    <property type="protein sequence ID" value="PWK17388.1"/>
    <property type="molecule type" value="Genomic_DNA"/>
</dbReference>
<reference evidence="3 4" key="1">
    <citation type="submission" date="2018-05" db="EMBL/GenBank/DDBJ databases">
        <title>Genomic Encyclopedia of Archaeal and Bacterial Type Strains, Phase II (KMG-II): from individual species to whole genera.</title>
        <authorList>
            <person name="Goeker M."/>
        </authorList>
    </citation>
    <scope>NUCLEOTIDE SEQUENCE [LARGE SCALE GENOMIC DNA]</scope>
    <source>
        <strain evidence="3 4">DSM 22637</strain>
    </source>
</reference>
<feature type="chain" id="PRO_5016455083" evidence="1">
    <location>
        <begin position="18"/>
        <end position="562"/>
    </location>
</feature>
<dbReference type="OrthoDB" id="9810477at2"/>
<feature type="domain" description="M23ase beta-sheet core" evidence="2">
    <location>
        <begin position="48"/>
        <end position="115"/>
    </location>
</feature>
<keyword evidence="1" id="KW-0732">Signal</keyword>
<dbReference type="GO" id="GO:0004222">
    <property type="term" value="F:metalloendopeptidase activity"/>
    <property type="evidence" value="ECO:0007669"/>
    <property type="project" value="TreeGrafter"/>
</dbReference>
<dbReference type="InterPro" id="IPR011055">
    <property type="entry name" value="Dup_hybrid_motif"/>
</dbReference>
<keyword evidence="4" id="KW-1185">Reference proteome</keyword>
<dbReference type="CDD" id="cd12797">
    <property type="entry name" value="M23_peptidase"/>
    <property type="match status" value="1"/>
</dbReference>
<proteinExistence type="predicted"/>
<dbReference type="InterPro" id="IPR050570">
    <property type="entry name" value="Cell_wall_metabolism_enzyme"/>
</dbReference>
<name>A0A316DIF0_9FLAO</name>
<feature type="domain" description="M23ase beta-sheet core" evidence="2">
    <location>
        <begin position="135"/>
        <end position="169"/>
    </location>
</feature>
<dbReference type="Gene3D" id="2.70.70.10">
    <property type="entry name" value="Glucose Permease (Domain IIA)"/>
    <property type="match status" value="1"/>
</dbReference>
<dbReference type="InterPro" id="IPR016047">
    <property type="entry name" value="M23ase_b-sheet_dom"/>
</dbReference>
<evidence type="ECO:0000313" key="4">
    <source>
        <dbReference type="Proteomes" id="UP000245430"/>
    </source>
</evidence>
<dbReference type="Pfam" id="PF01551">
    <property type="entry name" value="Peptidase_M23"/>
    <property type="match status" value="2"/>
</dbReference>
<evidence type="ECO:0000256" key="1">
    <source>
        <dbReference type="SAM" id="SignalP"/>
    </source>
</evidence>
<sequence>MKISLPLFLLFSVFINAQDYYPKDYFGNPLDVTLVLSGSFAELRSNHFHSGLDIKTQQREGLKVYASASGYVSRIKISHYGYGKALYITHPNGYTTVYAHLQKFSPEIEAYIKKAQYEKESFEIELFPNTEDLILEKGEQIAYSGNTGGSGGPHLHFEIRDNDERPINPLLFGMDVKDTTIPVIKDIYAYPIGENSHINKSNEKQKLRLIPLPNGDYTVENIEAYGKIGFAIESTDRQDLAYNNNGVYKIETFFNGNKKIEIDFKRFSFDETRHLNQYIDYEHYKSKKKRLQKLFIDKNNPLSLYQLPDSDGYITVEDSTSSVYKIAVKDFKNNTSWLTINIEGKKEQDIKKKNTFVSPYYIYADKTNELLHNNISVEFYPDTFYEDFYIDFSVSNDTLTLHKDIIPVKKHFKITYDISNFNAPDADKLYIARLVGYKKYPWYSSTTKEKNLIYTITDDLGTYALVSDTIKPIIKPINFSDGQWLSKYRYLKIKIEDEESGISNYRATVNGKWILMEYDYKTKTLTHDFNDATITETKNNLKLIVTDNVGNNSTFETTFYRK</sequence>
<dbReference type="AlphaFoldDB" id="A0A316DIF0"/>
<dbReference type="PANTHER" id="PTHR21666:SF270">
    <property type="entry name" value="MUREIN HYDROLASE ACTIVATOR ENVC"/>
    <property type="match status" value="1"/>
</dbReference>
<accession>A0A316DIF0</accession>
<organism evidence="3 4">
    <name type="scientific">Xanthomarina spongicola</name>
    <dbReference type="NCBI Taxonomy" id="570520"/>
    <lineage>
        <taxon>Bacteria</taxon>
        <taxon>Pseudomonadati</taxon>
        <taxon>Bacteroidota</taxon>
        <taxon>Flavobacteriia</taxon>
        <taxon>Flavobacteriales</taxon>
        <taxon>Flavobacteriaceae</taxon>
        <taxon>Xanthomarina</taxon>
    </lineage>
</organism>
<feature type="signal peptide" evidence="1">
    <location>
        <begin position="1"/>
        <end position="17"/>
    </location>
</feature>
<evidence type="ECO:0000259" key="2">
    <source>
        <dbReference type="Pfam" id="PF01551"/>
    </source>
</evidence>
<dbReference type="RefSeq" id="WP_109683305.1">
    <property type="nucleotide sequence ID" value="NZ_QGGP01000009.1"/>
</dbReference>
<evidence type="ECO:0000313" key="3">
    <source>
        <dbReference type="EMBL" id="PWK17388.1"/>
    </source>
</evidence>
<comment type="caution">
    <text evidence="3">The sequence shown here is derived from an EMBL/GenBank/DDBJ whole genome shotgun (WGS) entry which is preliminary data.</text>
</comment>